<dbReference type="InterPro" id="IPR003680">
    <property type="entry name" value="Flavodoxin_fold"/>
</dbReference>
<organism evidence="6 7">
    <name type="scientific">Flavobacterium akiainvivens</name>
    <dbReference type="NCBI Taxonomy" id="1202724"/>
    <lineage>
        <taxon>Bacteria</taxon>
        <taxon>Pseudomonadati</taxon>
        <taxon>Bacteroidota</taxon>
        <taxon>Flavobacteriia</taxon>
        <taxon>Flavobacteriales</taxon>
        <taxon>Flavobacteriaceae</taxon>
        <taxon>Flavobacterium</taxon>
    </lineage>
</organism>
<evidence type="ECO:0000313" key="7">
    <source>
        <dbReference type="Proteomes" id="UP000037755"/>
    </source>
</evidence>
<dbReference type="PANTHER" id="PTHR46305:SF3">
    <property type="entry name" value="NADPH:QUINONE OXIDOREDUCTASE MDAB"/>
    <property type="match status" value="1"/>
</dbReference>
<reference evidence="6 7" key="1">
    <citation type="submission" date="2015-08" db="EMBL/GenBank/DDBJ databases">
        <title>Whole genome sequence of Flavobacterium akiainvivens IK-1T, from decaying Wikstroemia oahuensis, an endemic Hawaiian shrub.</title>
        <authorList>
            <person name="Wan X."/>
            <person name="Hou S."/>
            <person name="Saito J."/>
            <person name="Donachie S."/>
        </authorList>
    </citation>
    <scope>NUCLEOTIDE SEQUENCE [LARGE SCALE GENOMIC DNA]</scope>
    <source>
        <strain evidence="6 7">IK-1</strain>
    </source>
</reference>
<keyword evidence="7" id="KW-1185">Reference proteome</keyword>
<proteinExistence type="inferred from homology"/>
<dbReference type="Gene3D" id="3.40.50.360">
    <property type="match status" value="1"/>
</dbReference>
<evidence type="ECO:0000259" key="5">
    <source>
        <dbReference type="Pfam" id="PF02525"/>
    </source>
</evidence>
<dbReference type="InterPro" id="IPR052397">
    <property type="entry name" value="NADPH-QR_MdaB"/>
</dbReference>
<keyword evidence="3" id="KW-0274">FAD</keyword>
<comment type="similarity">
    <text evidence="4">Belongs to the oxidoreductase MdaB family.</text>
</comment>
<name>A0A0M9VJX8_9FLAO</name>
<evidence type="ECO:0000256" key="4">
    <source>
        <dbReference type="ARBA" id="ARBA00037981"/>
    </source>
</evidence>
<accession>A0A0M9VJX8</accession>
<dbReference type="Pfam" id="PF02525">
    <property type="entry name" value="Flavodoxin_2"/>
    <property type="match status" value="1"/>
</dbReference>
<dbReference type="EMBL" id="LIYD01000005">
    <property type="protein sequence ID" value="KOS08236.1"/>
    <property type="molecule type" value="Genomic_DNA"/>
</dbReference>
<gene>
    <name evidence="6" type="ORF">AM493_06685</name>
</gene>
<evidence type="ECO:0000256" key="2">
    <source>
        <dbReference type="ARBA" id="ARBA00022630"/>
    </source>
</evidence>
<evidence type="ECO:0000256" key="3">
    <source>
        <dbReference type="ARBA" id="ARBA00022827"/>
    </source>
</evidence>
<keyword evidence="2" id="KW-0285">Flavoprotein</keyword>
<feature type="domain" description="Flavodoxin-like fold" evidence="5">
    <location>
        <begin position="4"/>
        <end position="188"/>
    </location>
</feature>
<dbReference type="STRING" id="1202724.AM493_06685"/>
<sequence>MKNKTVLLINSHLRYPGLSEGNLNRAFFDKAKEFFINQNFRVLETKIEDGYNVEEEVKKHMQADIIILQTPINWENTSWIYKKYIDEVFTSGMNAQKFLVSDGRSQNDPTKQYGTGGKMQGKKFMISATWNAPKESFNDSNQYLFKGRSADDALFNVAANYLFTGFDVLPGYYCYDVFHNKHIKEDLDAYPVYLKKALGL</sequence>
<dbReference type="InterPro" id="IPR029039">
    <property type="entry name" value="Flavoprotein-like_sf"/>
</dbReference>
<evidence type="ECO:0000256" key="1">
    <source>
        <dbReference type="ARBA" id="ARBA00001974"/>
    </source>
</evidence>
<dbReference type="PANTHER" id="PTHR46305">
    <property type="match status" value="1"/>
</dbReference>
<protein>
    <submittedName>
        <fullName evidence="6">Flavodoxin</fullName>
    </submittedName>
</protein>
<dbReference type="AlphaFoldDB" id="A0A0M9VJX8"/>
<dbReference type="PATRIC" id="fig|1202724.3.peg.1391"/>
<dbReference type="SUPFAM" id="SSF52218">
    <property type="entry name" value="Flavoproteins"/>
    <property type="match status" value="1"/>
</dbReference>
<comment type="caution">
    <text evidence="6">The sequence shown here is derived from an EMBL/GenBank/DDBJ whole genome shotgun (WGS) entry which is preliminary data.</text>
</comment>
<comment type="cofactor">
    <cofactor evidence="1">
        <name>FAD</name>
        <dbReference type="ChEBI" id="CHEBI:57692"/>
    </cofactor>
</comment>
<dbReference type="Proteomes" id="UP000037755">
    <property type="component" value="Unassembled WGS sequence"/>
</dbReference>
<evidence type="ECO:0000313" key="6">
    <source>
        <dbReference type="EMBL" id="KOS08236.1"/>
    </source>
</evidence>